<keyword evidence="2" id="KW-1003">Cell membrane</keyword>
<evidence type="ECO:0000256" key="1">
    <source>
        <dbReference type="ARBA" id="ARBA00004651"/>
    </source>
</evidence>
<feature type="region of interest" description="Disordered" evidence="6">
    <location>
        <begin position="545"/>
        <end position="605"/>
    </location>
</feature>
<gene>
    <name evidence="9" type="primary">yitT</name>
    <name evidence="9" type="ORF">P271_76</name>
</gene>
<dbReference type="InterPro" id="IPR003740">
    <property type="entry name" value="YitT"/>
</dbReference>
<feature type="transmembrane region" description="Helical" evidence="7">
    <location>
        <begin position="175"/>
        <end position="193"/>
    </location>
</feature>
<evidence type="ECO:0000313" key="10">
    <source>
        <dbReference type="Proteomes" id="UP000028523"/>
    </source>
</evidence>
<dbReference type="PANTHER" id="PTHR33545">
    <property type="entry name" value="UPF0750 MEMBRANE PROTEIN YITT-RELATED"/>
    <property type="match status" value="1"/>
</dbReference>
<feature type="compositionally biased region" description="Basic and acidic residues" evidence="6">
    <location>
        <begin position="575"/>
        <end position="605"/>
    </location>
</feature>
<dbReference type="Gene3D" id="3.30.70.120">
    <property type="match status" value="1"/>
</dbReference>
<dbReference type="PANTHER" id="PTHR33545:SF5">
    <property type="entry name" value="UPF0750 MEMBRANE PROTEIN YITT"/>
    <property type="match status" value="1"/>
</dbReference>
<keyword evidence="3 7" id="KW-0812">Transmembrane</keyword>
<reference evidence="9 10" key="1">
    <citation type="journal article" date="2014" name="PLoS ONE">
        <title>Reduction of Hydrogen Peroxide Accumulation and Toxicity by a Catalase from Mycoplasma iowae.</title>
        <authorList>
            <person name="Pritchard R.E."/>
            <person name="Prassinos A.J."/>
            <person name="Osborne J.D."/>
            <person name="Raviv Z."/>
            <person name="Balish M.F."/>
        </authorList>
    </citation>
    <scope>NUCLEOTIDE SEQUENCE [LARGE SCALE GENOMIC DNA]</scope>
    <source>
        <strain evidence="9 10">DK-CPA</strain>
    </source>
</reference>
<dbReference type="AlphaFoldDB" id="A0A084U2R4"/>
<dbReference type="EMBL" id="AWQU01000088">
    <property type="protein sequence ID" value="KFB07250.1"/>
    <property type="molecule type" value="Genomic_DNA"/>
</dbReference>
<dbReference type="Proteomes" id="UP000028523">
    <property type="component" value="Unassembled WGS sequence"/>
</dbReference>
<evidence type="ECO:0000256" key="4">
    <source>
        <dbReference type="ARBA" id="ARBA00022989"/>
    </source>
</evidence>
<feature type="transmembrane region" description="Helical" evidence="7">
    <location>
        <begin position="230"/>
        <end position="252"/>
    </location>
</feature>
<dbReference type="InterPro" id="IPR015867">
    <property type="entry name" value="N-reg_PII/ATP_PRibTrfase_C"/>
</dbReference>
<dbReference type="Pfam" id="PF10035">
    <property type="entry name" value="DUF2179"/>
    <property type="match status" value="1"/>
</dbReference>
<feature type="domain" description="DUF2179" evidence="8">
    <location>
        <begin position="386"/>
        <end position="433"/>
    </location>
</feature>
<keyword evidence="10" id="KW-1185">Reference proteome</keyword>
<name>A0A084U2R4_MALIO</name>
<feature type="transmembrane region" description="Helical" evidence="7">
    <location>
        <begin position="81"/>
        <end position="103"/>
    </location>
</feature>
<comment type="caution">
    <text evidence="9">The sequence shown here is derived from an EMBL/GenBank/DDBJ whole genome shotgun (WGS) entry which is preliminary data.</text>
</comment>
<accession>A0A084U2R4</accession>
<proteinExistence type="predicted"/>
<sequence>MIMAETRNAKNKKTLSEKQIAHRQQVQERRTRIQDKRKSLHDQRVKARVEKNNVVVLDNFIRVKLSQSLLKFSSLYDNKKVWLNLLIVFIISVLTGFIGVILLQNTGLYNVGLDALSQGIGRLAAFLVRSNGASELVAQDVFNALFWSIIIVLNIPLIIFGWYKISKRFSLYTSFYVVVSSIFGLSLGFIPGFENVFIFATVKSSPIFSEYSVQFITWNLNSDSTAQLSLFIYGFMFGAISSIFYAVLFILSSSTGGLDFIVVWYAEKKYKDIGTVFTYINIVFFIFSYVIGTYIPASLSISEARNSGNDSLVQIADDLAKAETFPFSFDILFSPAFFSSIIMSIVLGLFLNKLFPKYQMCKVEINSRYVDKLRESIIADKKPYAISIYTIEGGYSRQQHKILTTNCMYVDAAKLLKYTREIDPNALYIVSILKSYDGYAYFKAKEVEQFNFKKWFSLFKKKHEIESEKPHEIKIEVDQNNMSLLEDKLKINSADEKIKDYDSTIDIDLDDENDEASETTFIVGNEIIDEKLDELHLKDIIEEQQEKSKISSKEKSENKDDELEIIFDQIENSNEQEKINHNHQEKNTNEKVVDNSEDKENKKKK</sequence>
<dbReference type="GO" id="GO:0005886">
    <property type="term" value="C:plasma membrane"/>
    <property type="evidence" value="ECO:0007669"/>
    <property type="project" value="UniProtKB-SubCell"/>
</dbReference>
<comment type="subcellular location">
    <subcellularLocation>
        <location evidence="1">Cell membrane</location>
        <topology evidence="1">Multi-pass membrane protein</topology>
    </subcellularLocation>
</comment>
<protein>
    <submittedName>
        <fullName evidence="9">DUF161 superfamily protein</fullName>
    </submittedName>
</protein>
<feature type="transmembrane region" description="Helical" evidence="7">
    <location>
        <begin position="144"/>
        <end position="163"/>
    </location>
</feature>
<evidence type="ECO:0000256" key="5">
    <source>
        <dbReference type="ARBA" id="ARBA00023136"/>
    </source>
</evidence>
<feature type="transmembrane region" description="Helical" evidence="7">
    <location>
        <begin position="331"/>
        <end position="351"/>
    </location>
</feature>
<organism evidence="9 10">
    <name type="scientific">Malacoplasma iowae DK-CPA</name>
    <dbReference type="NCBI Taxonomy" id="1394179"/>
    <lineage>
        <taxon>Bacteria</taxon>
        <taxon>Bacillati</taxon>
        <taxon>Mycoplasmatota</taxon>
        <taxon>Mycoplasmoidales</taxon>
        <taxon>Mycoplasmoidaceae</taxon>
        <taxon>Malacoplasma</taxon>
    </lineage>
</organism>
<dbReference type="InterPro" id="IPR051461">
    <property type="entry name" value="UPF0750_membrane"/>
</dbReference>
<evidence type="ECO:0000256" key="7">
    <source>
        <dbReference type="SAM" id="Phobius"/>
    </source>
</evidence>
<feature type="region of interest" description="Disordered" evidence="6">
    <location>
        <begin position="1"/>
        <end position="40"/>
    </location>
</feature>
<evidence type="ECO:0000313" key="9">
    <source>
        <dbReference type="EMBL" id="KFB07250.1"/>
    </source>
</evidence>
<dbReference type="InterPro" id="IPR019264">
    <property type="entry name" value="DUF2179"/>
</dbReference>
<keyword evidence="4 7" id="KW-1133">Transmembrane helix</keyword>
<dbReference type="Pfam" id="PF02588">
    <property type="entry name" value="YitT_membrane"/>
    <property type="match status" value="1"/>
</dbReference>
<keyword evidence="5 7" id="KW-0472">Membrane</keyword>
<evidence type="ECO:0000256" key="3">
    <source>
        <dbReference type="ARBA" id="ARBA00022692"/>
    </source>
</evidence>
<evidence type="ECO:0000256" key="6">
    <source>
        <dbReference type="SAM" id="MobiDB-lite"/>
    </source>
</evidence>
<evidence type="ECO:0000256" key="2">
    <source>
        <dbReference type="ARBA" id="ARBA00022475"/>
    </source>
</evidence>
<feature type="compositionally biased region" description="Basic and acidic residues" evidence="6">
    <location>
        <begin position="545"/>
        <end position="558"/>
    </location>
</feature>
<feature type="compositionally biased region" description="Basic and acidic residues" evidence="6">
    <location>
        <begin position="14"/>
        <end position="40"/>
    </location>
</feature>
<evidence type="ECO:0000259" key="8">
    <source>
        <dbReference type="Pfam" id="PF10035"/>
    </source>
</evidence>
<feature type="transmembrane region" description="Helical" evidence="7">
    <location>
        <begin position="273"/>
        <end position="295"/>
    </location>
</feature>